<dbReference type="EMBL" id="VSWC01000145">
    <property type="protein sequence ID" value="KAA1076829.1"/>
    <property type="molecule type" value="Genomic_DNA"/>
</dbReference>
<evidence type="ECO:0000313" key="3">
    <source>
        <dbReference type="Proteomes" id="UP000324748"/>
    </source>
</evidence>
<reference evidence="2 3" key="1">
    <citation type="submission" date="2019-05" db="EMBL/GenBank/DDBJ databases">
        <title>Emergence of the Ug99 lineage of the wheat stem rust pathogen through somatic hybridization.</title>
        <authorList>
            <person name="Li F."/>
            <person name="Upadhyaya N.M."/>
            <person name="Sperschneider J."/>
            <person name="Matny O."/>
            <person name="Nguyen-Phuc H."/>
            <person name="Mago R."/>
            <person name="Raley C."/>
            <person name="Miller M.E."/>
            <person name="Silverstein K.A.T."/>
            <person name="Henningsen E."/>
            <person name="Hirsch C.D."/>
            <person name="Visser B."/>
            <person name="Pretorius Z.A."/>
            <person name="Steffenson B.J."/>
            <person name="Schwessinger B."/>
            <person name="Dodds P.N."/>
            <person name="Figueroa M."/>
        </authorList>
    </citation>
    <scope>NUCLEOTIDE SEQUENCE [LARGE SCALE GENOMIC DNA]</scope>
    <source>
        <strain evidence="2">21-0</strain>
    </source>
</reference>
<dbReference type="Proteomes" id="UP000324748">
    <property type="component" value="Unassembled WGS sequence"/>
</dbReference>
<sequence length="112" mass="12813">MYMLIFKLQTPPEPTQTSKPAYLNLDSPPYHRCVIVWSPLLFGIFPLSVNGRNISVEQQQRNETNRQAQSRGEQPRSETKRAEQAQQETDKPLDAGARDRPAGLQRGDDSRY</sequence>
<gene>
    <name evidence="2" type="ORF">PGT21_021077</name>
</gene>
<organism evidence="2 3">
    <name type="scientific">Puccinia graminis f. sp. tritici</name>
    <dbReference type="NCBI Taxonomy" id="56615"/>
    <lineage>
        <taxon>Eukaryota</taxon>
        <taxon>Fungi</taxon>
        <taxon>Dikarya</taxon>
        <taxon>Basidiomycota</taxon>
        <taxon>Pucciniomycotina</taxon>
        <taxon>Pucciniomycetes</taxon>
        <taxon>Pucciniales</taxon>
        <taxon>Pucciniaceae</taxon>
        <taxon>Puccinia</taxon>
    </lineage>
</organism>
<accession>A0A5B0MLG0</accession>
<evidence type="ECO:0000313" key="2">
    <source>
        <dbReference type="EMBL" id="KAA1076829.1"/>
    </source>
</evidence>
<name>A0A5B0MLG0_PUCGR</name>
<feature type="compositionally biased region" description="Basic and acidic residues" evidence="1">
    <location>
        <begin position="73"/>
        <end position="112"/>
    </location>
</feature>
<keyword evidence="3" id="KW-1185">Reference proteome</keyword>
<comment type="caution">
    <text evidence="2">The sequence shown here is derived from an EMBL/GenBank/DDBJ whole genome shotgun (WGS) entry which is preliminary data.</text>
</comment>
<feature type="region of interest" description="Disordered" evidence="1">
    <location>
        <begin position="56"/>
        <end position="112"/>
    </location>
</feature>
<feature type="compositionally biased region" description="Polar residues" evidence="1">
    <location>
        <begin position="56"/>
        <end position="72"/>
    </location>
</feature>
<protein>
    <submittedName>
        <fullName evidence="2">Uncharacterized protein</fullName>
    </submittedName>
</protein>
<evidence type="ECO:0000256" key="1">
    <source>
        <dbReference type="SAM" id="MobiDB-lite"/>
    </source>
</evidence>
<proteinExistence type="predicted"/>
<dbReference type="AlphaFoldDB" id="A0A5B0MLG0"/>